<evidence type="ECO:0000259" key="3">
    <source>
        <dbReference type="Pfam" id="PF16344"/>
    </source>
</evidence>
<keyword evidence="5" id="KW-1185">Reference proteome</keyword>
<dbReference type="Gene3D" id="2.60.120.1440">
    <property type="match status" value="1"/>
</dbReference>
<dbReference type="InterPro" id="IPR032508">
    <property type="entry name" value="FecR_C"/>
</dbReference>
<dbReference type="PANTHER" id="PTHR30273:SF2">
    <property type="entry name" value="PROTEIN FECR"/>
    <property type="match status" value="1"/>
</dbReference>
<dbReference type="Proteomes" id="UP000293874">
    <property type="component" value="Unassembled WGS sequence"/>
</dbReference>
<organism evidence="4 5">
    <name type="scientific">Pseudobacter ginsenosidimutans</name>
    <dbReference type="NCBI Taxonomy" id="661488"/>
    <lineage>
        <taxon>Bacteria</taxon>
        <taxon>Pseudomonadati</taxon>
        <taxon>Bacteroidota</taxon>
        <taxon>Chitinophagia</taxon>
        <taxon>Chitinophagales</taxon>
        <taxon>Chitinophagaceae</taxon>
        <taxon>Pseudobacter</taxon>
    </lineage>
</organism>
<sequence length="396" mass="44015">MDQERIKYLLQQFRKQQLTAAEDQELQTLFNDETSADLVRSTLGSMMQQLSMPGQASGQPDWEAMSEQILATDRIASNPPVKNNTKYRRLFIRTAAAAALLACISTAAWFWFRPADKAPSSTIAMEVIPPASIRPGMNGAILTLDDNSQVSLDSAGNGLIADQQGAKVVLQNGALVYDGKEAKAIAWNRMSTPRGRQFHLTLSDGTRVWLNAASSIRYPTRFQGKTRKVEISGEVYFEVANQASSPFIVSMRNGNSVEVLGTSFNLNTYEDESAIRATLLEGSVRVASGNFKSIVLEPGQQAEMGTEKIRVNNADIPKVMAWKNGVFDFEGAGLDEVMRQLSRWYDVEVLYEKNIVPNIKFGGKMSRNMQFENMLKALEMSKVKVKLDNRKLIIQP</sequence>
<evidence type="ECO:0000313" key="4">
    <source>
        <dbReference type="EMBL" id="RZS74641.1"/>
    </source>
</evidence>
<dbReference type="RefSeq" id="WP_130539091.1">
    <property type="nucleotide sequence ID" value="NZ_SGXA01000001.1"/>
</dbReference>
<dbReference type="Pfam" id="PF16344">
    <property type="entry name" value="FecR_C"/>
    <property type="match status" value="1"/>
</dbReference>
<dbReference type="PANTHER" id="PTHR30273">
    <property type="entry name" value="PERIPLASMIC SIGNAL SENSOR AND SIGMA FACTOR ACTIVATOR FECR-RELATED"/>
    <property type="match status" value="1"/>
</dbReference>
<dbReference type="InterPro" id="IPR012373">
    <property type="entry name" value="Ferrdict_sens_TM"/>
</dbReference>
<dbReference type="EMBL" id="SGXA01000001">
    <property type="protein sequence ID" value="RZS74641.1"/>
    <property type="molecule type" value="Genomic_DNA"/>
</dbReference>
<evidence type="ECO:0000259" key="2">
    <source>
        <dbReference type="Pfam" id="PF04773"/>
    </source>
</evidence>
<keyword evidence="1" id="KW-0472">Membrane</keyword>
<dbReference type="AlphaFoldDB" id="A0A4Q7MZE2"/>
<dbReference type="OrthoDB" id="629393at2"/>
<feature type="transmembrane region" description="Helical" evidence="1">
    <location>
        <begin position="90"/>
        <end position="112"/>
    </location>
</feature>
<dbReference type="InterPro" id="IPR006860">
    <property type="entry name" value="FecR"/>
</dbReference>
<comment type="caution">
    <text evidence="4">The sequence shown here is derived from an EMBL/GenBank/DDBJ whole genome shotgun (WGS) entry which is preliminary data.</text>
</comment>
<dbReference type="Pfam" id="PF04773">
    <property type="entry name" value="FecR"/>
    <property type="match status" value="1"/>
</dbReference>
<evidence type="ECO:0000256" key="1">
    <source>
        <dbReference type="SAM" id="Phobius"/>
    </source>
</evidence>
<keyword evidence="1" id="KW-0812">Transmembrane</keyword>
<dbReference type="GO" id="GO:0016989">
    <property type="term" value="F:sigma factor antagonist activity"/>
    <property type="evidence" value="ECO:0007669"/>
    <property type="project" value="TreeGrafter"/>
</dbReference>
<reference evidence="4 5" key="1">
    <citation type="submission" date="2019-02" db="EMBL/GenBank/DDBJ databases">
        <title>Genomic Encyclopedia of Type Strains, Phase IV (KMG-IV): sequencing the most valuable type-strain genomes for metagenomic binning, comparative biology and taxonomic classification.</title>
        <authorList>
            <person name="Goeker M."/>
        </authorList>
    </citation>
    <scope>NUCLEOTIDE SEQUENCE [LARGE SCALE GENOMIC DNA]</scope>
    <source>
        <strain evidence="4 5">DSM 18116</strain>
    </source>
</reference>
<accession>A0A4Q7MZE2</accession>
<protein>
    <submittedName>
        <fullName evidence="4">FecR family protein</fullName>
    </submittedName>
</protein>
<proteinExistence type="predicted"/>
<gene>
    <name evidence="4" type="ORF">EV199_0490</name>
</gene>
<evidence type="ECO:0000313" key="5">
    <source>
        <dbReference type="Proteomes" id="UP000293874"/>
    </source>
</evidence>
<feature type="domain" description="FecR protein" evidence="2">
    <location>
        <begin position="189"/>
        <end position="285"/>
    </location>
</feature>
<name>A0A4Q7MZE2_9BACT</name>
<dbReference type="Gene3D" id="3.55.50.30">
    <property type="match status" value="1"/>
</dbReference>
<feature type="domain" description="Protein FecR C-terminal" evidence="3">
    <location>
        <begin position="327"/>
        <end position="394"/>
    </location>
</feature>
<keyword evidence="1" id="KW-1133">Transmembrane helix</keyword>